<reference evidence="2 4" key="2">
    <citation type="submission" date="2020-02" db="EMBL/GenBank/DDBJ databases">
        <title>The WGS of Modestobacter muralis DSM 100205.</title>
        <authorList>
            <person name="Jiang Z."/>
        </authorList>
    </citation>
    <scope>NUCLEOTIDE SEQUENCE [LARGE SCALE GENOMIC DNA]</scope>
    <source>
        <strain evidence="2 4">DSM 100205</strain>
    </source>
</reference>
<evidence type="ECO:0000313" key="2">
    <source>
        <dbReference type="EMBL" id="NEN53325.1"/>
    </source>
</evidence>
<protein>
    <submittedName>
        <fullName evidence="2">HAD family hydrolase</fullName>
    </submittedName>
</protein>
<comment type="caution">
    <text evidence="2">The sequence shown here is derived from an EMBL/GenBank/DDBJ whole genome shotgun (WGS) entry which is preliminary data.</text>
</comment>
<dbReference type="Pfam" id="PF00702">
    <property type="entry name" value="Hydrolase"/>
    <property type="match status" value="1"/>
</dbReference>
<evidence type="ECO:0000313" key="3">
    <source>
        <dbReference type="Proteomes" id="UP000468828"/>
    </source>
</evidence>
<dbReference type="PANTHER" id="PTHR43434">
    <property type="entry name" value="PHOSPHOGLYCOLATE PHOSPHATASE"/>
    <property type="match status" value="1"/>
</dbReference>
<dbReference type="EMBL" id="JAAGWB010000067">
    <property type="protein sequence ID" value="NEN53325.1"/>
    <property type="molecule type" value="Genomic_DNA"/>
</dbReference>
<dbReference type="InterPro" id="IPR006439">
    <property type="entry name" value="HAD-SF_hydro_IA"/>
</dbReference>
<dbReference type="SFLD" id="SFLDS00003">
    <property type="entry name" value="Haloacid_Dehalogenase"/>
    <property type="match status" value="1"/>
</dbReference>
<dbReference type="InterPro" id="IPR023198">
    <property type="entry name" value="PGP-like_dom2"/>
</dbReference>
<dbReference type="SUPFAM" id="SSF56784">
    <property type="entry name" value="HAD-like"/>
    <property type="match status" value="1"/>
</dbReference>
<dbReference type="Proteomes" id="UP000468828">
    <property type="component" value="Unassembled WGS sequence"/>
</dbReference>
<reference evidence="1 3" key="1">
    <citation type="submission" date="2020-01" db="EMBL/GenBank/DDBJ databases">
        <title>the WGS Modestobacter muralis CPCC 204518.</title>
        <authorList>
            <person name="Jiang Z."/>
        </authorList>
    </citation>
    <scope>NUCLEOTIDE SEQUENCE [LARGE SCALE GENOMIC DNA]</scope>
    <source>
        <strain evidence="1 3">DSM 100205</strain>
    </source>
</reference>
<dbReference type="AlphaFoldDB" id="A0A6P0HCW8"/>
<dbReference type="InterPro" id="IPR023214">
    <property type="entry name" value="HAD_sf"/>
</dbReference>
<dbReference type="InterPro" id="IPR050155">
    <property type="entry name" value="HAD-like_hydrolase_sf"/>
</dbReference>
<proteinExistence type="predicted"/>
<dbReference type="NCBIfam" id="TIGR01549">
    <property type="entry name" value="HAD-SF-IA-v1"/>
    <property type="match status" value="1"/>
</dbReference>
<dbReference type="PANTHER" id="PTHR43434:SF16">
    <property type="entry name" value="BLL8046 PROTEIN"/>
    <property type="match status" value="1"/>
</dbReference>
<dbReference type="GO" id="GO:0005829">
    <property type="term" value="C:cytosol"/>
    <property type="evidence" value="ECO:0007669"/>
    <property type="project" value="TreeGrafter"/>
</dbReference>
<dbReference type="Proteomes" id="UP000471152">
    <property type="component" value="Unassembled WGS sequence"/>
</dbReference>
<dbReference type="GO" id="GO:0008967">
    <property type="term" value="F:phosphoglycolate phosphatase activity"/>
    <property type="evidence" value="ECO:0007669"/>
    <property type="project" value="TreeGrafter"/>
</dbReference>
<dbReference type="SFLD" id="SFLDG01129">
    <property type="entry name" value="C1.5:_HAD__Beta-PGM__Phosphata"/>
    <property type="match status" value="1"/>
</dbReference>
<accession>A0A6P0HCW8</accession>
<evidence type="ECO:0000313" key="4">
    <source>
        <dbReference type="Proteomes" id="UP000471152"/>
    </source>
</evidence>
<dbReference type="GO" id="GO:0006281">
    <property type="term" value="P:DNA repair"/>
    <property type="evidence" value="ECO:0007669"/>
    <property type="project" value="TreeGrafter"/>
</dbReference>
<gene>
    <name evidence="2" type="ORF">G3R41_20685</name>
    <name evidence="1" type="ORF">GCU67_19970</name>
</gene>
<keyword evidence="2" id="KW-0378">Hydrolase</keyword>
<sequence>MAEPTIAVLDVDGTLVDSNYQHALAWYRALRSLGETFPVWRIHRLIGMGGDQLVGALGGDEVEARIGDQARERWVEEVDTLIGEIAPLPGARDLLAAIKDRGHRLVLASSGQPQHVDRFVDLLGVRDLADAITSSEDAEASKPAPDLLQVALQKLGASPDADSVMIGDSVWDVEAAKKAGMPAIVVRSGGFGDDELRDAGAIAIYDTPADLATALDDTPLA</sequence>
<dbReference type="InterPro" id="IPR036412">
    <property type="entry name" value="HAD-like_sf"/>
</dbReference>
<name>A0A6P0HCW8_9ACTN</name>
<dbReference type="NCBIfam" id="TIGR01509">
    <property type="entry name" value="HAD-SF-IA-v3"/>
    <property type="match status" value="1"/>
</dbReference>
<keyword evidence="3" id="KW-1185">Reference proteome</keyword>
<dbReference type="RefSeq" id="WP_163613121.1">
    <property type="nucleotide sequence ID" value="NZ_JAAGWB010000067.1"/>
</dbReference>
<dbReference type="EMBL" id="JAAGWH010000064">
    <property type="protein sequence ID" value="NEK96425.1"/>
    <property type="molecule type" value="Genomic_DNA"/>
</dbReference>
<dbReference type="Gene3D" id="1.10.150.240">
    <property type="entry name" value="Putative phosphatase, domain 2"/>
    <property type="match status" value="1"/>
</dbReference>
<evidence type="ECO:0000313" key="1">
    <source>
        <dbReference type="EMBL" id="NEK96425.1"/>
    </source>
</evidence>
<dbReference type="Gene3D" id="3.40.50.1000">
    <property type="entry name" value="HAD superfamily/HAD-like"/>
    <property type="match status" value="1"/>
</dbReference>
<organism evidence="2 4">
    <name type="scientific">Modestobacter muralis</name>
    <dbReference type="NCBI Taxonomy" id="1608614"/>
    <lineage>
        <taxon>Bacteria</taxon>
        <taxon>Bacillati</taxon>
        <taxon>Actinomycetota</taxon>
        <taxon>Actinomycetes</taxon>
        <taxon>Geodermatophilales</taxon>
        <taxon>Geodermatophilaceae</taxon>
        <taxon>Modestobacter</taxon>
    </lineage>
</organism>
<dbReference type="SFLD" id="SFLDG01135">
    <property type="entry name" value="C1.5.6:_HAD__Beta-PGM__Phospha"/>
    <property type="match status" value="1"/>
</dbReference>